<organism evidence="2 3">
    <name type="scientific">Dictyostelium purpureum</name>
    <name type="common">Slime mold</name>
    <dbReference type="NCBI Taxonomy" id="5786"/>
    <lineage>
        <taxon>Eukaryota</taxon>
        <taxon>Amoebozoa</taxon>
        <taxon>Evosea</taxon>
        <taxon>Eumycetozoa</taxon>
        <taxon>Dictyostelia</taxon>
        <taxon>Dictyosteliales</taxon>
        <taxon>Dictyosteliaceae</taxon>
        <taxon>Dictyostelium</taxon>
    </lineage>
</organism>
<accession>F1A3A9</accession>
<feature type="domain" description="SCP" evidence="1">
    <location>
        <begin position="15"/>
        <end position="164"/>
    </location>
</feature>
<dbReference type="VEuPathDB" id="AmoebaDB:DICPUDRAFT_8733"/>
<dbReference type="FunCoup" id="F1A3A9">
    <property type="interactions" value="1"/>
</dbReference>
<dbReference type="CDD" id="cd05379">
    <property type="entry name" value="CAP_bacterial"/>
    <property type="match status" value="1"/>
</dbReference>
<proteinExistence type="predicted"/>
<dbReference type="Gene3D" id="3.40.33.10">
    <property type="entry name" value="CAP"/>
    <property type="match status" value="1"/>
</dbReference>
<evidence type="ECO:0000313" key="3">
    <source>
        <dbReference type="Proteomes" id="UP000001064"/>
    </source>
</evidence>
<dbReference type="OrthoDB" id="18777at2759"/>
<dbReference type="Proteomes" id="UP000001064">
    <property type="component" value="Unassembled WGS sequence"/>
</dbReference>
<gene>
    <name evidence="2" type="ORF">DICPUDRAFT_8733</name>
</gene>
<dbReference type="SUPFAM" id="SSF55797">
    <property type="entry name" value="PR-1-like"/>
    <property type="match status" value="1"/>
</dbReference>
<evidence type="ECO:0000259" key="1">
    <source>
        <dbReference type="Pfam" id="PF00188"/>
    </source>
</evidence>
<dbReference type="PANTHER" id="PTHR31157:SF29">
    <property type="entry name" value="SCP DOMAIN-CONTAINING PROTEIN"/>
    <property type="match status" value="1"/>
</dbReference>
<dbReference type="eggNOG" id="ENOG502RFWI">
    <property type="taxonomic scope" value="Eukaryota"/>
</dbReference>
<dbReference type="STRING" id="5786.F1A3A9"/>
<dbReference type="KEGG" id="dpp:DICPUDRAFT_8733"/>
<name>F1A3A9_DICPU</name>
<feature type="non-terminal residue" evidence="2">
    <location>
        <position position="1"/>
    </location>
</feature>
<evidence type="ECO:0000313" key="2">
    <source>
        <dbReference type="EMBL" id="EGC29322.1"/>
    </source>
</evidence>
<dbReference type="EMBL" id="GL871449">
    <property type="protein sequence ID" value="EGC29322.1"/>
    <property type="molecule type" value="Genomic_DNA"/>
</dbReference>
<dbReference type="InParanoid" id="F1A3A9"/>
<dbReference type="InterPro" id="IPR035940">
    <property type="entry name" value="CAP_sf"/>
</dbReference>
<feature type="non-terminal residue" evidence="2">
    <location>
        <position position="278"/>
    </location>
</feature>
<dbReference type="Pfam" id="PF00188">
    <property type="entry name" value="CAP"/>
    <property type="match status" value="1"/>
</dbReference>
<dbReference type="InterPro" id="IPR014044">
    <property type="entry name" value="CAP_dom"/>
</dbReference>
<sequence length="278" mass="30858">GLPIWQERESLNLMNAVRIDPKGYMRYFMSSGYNNLGNVLNNYPATNPVYYNSVLNGQARYHSQDMALNGCFAHNDCNGGSIASRFERFNTGCQSGWGENLSAGLSDGVSTQNQLICETVPNCVNDGYNDGHRSNMMNSKWVTAGTGFFYSYSSAYRFYWSQDYKDLTCEPQTSPIYSGSHSFYNSYLPNFMAVYYNKKGETLQSAKIFFGSGGSADLTLAIGSTNKGLFAYSPNSYMACDTYIFEFITSNGNVYRYPDTGSLSIVTSSGSCYAWVTS</sequence>
<dbReference type="RefSeq" id="XP_003294154.1">
    <property type="nucleotide sequence ID" value="XM_003294106.1"/>
</dbReference>
<dbReference type="AlphaFoldDB" id="F1A3A9"/>
<dbReference type="GeneID" id="10506151"/>
<protein>
    <recommendedName>
        <fullName evidence="1">SCP domain-containing protein</fullName>
    </recommendedName>
</protein>
<dbReference type="PANTHER" id="PTHR31157">
    <property type="entry name" value="SCP DOMAIN-CONTAINING PROTEIN"/>
    <property type="match status" value="1"/>
</dbReference>
<keyword evidence="3" id="KW-1185">Reference proteome</keyword>
<reference evidence="3" key="1">
    <citation type="journal article" date="2011" name="Genome Biol.">
        <title>Comparative genomics of the social amoebae Dictyostelium discoideum and Dictyostelium purpureum.</title>
        <authorList>
            <consortium name="US DOE Joint Genome Institute (JGI-PGF)"/>
            <person name="Sucgang R."/>
            <person name="Kuo A."/>
            <person name="Tian X."/>
            <person name="Salerno W."/>
            <person name="Parikh A."/>
            <person name="Feasley C.L."/>
            <person name="Dalin E."/>
            <person name="Tu H."/>
            <person name="Huang E."/>
            <person name="Barry K."/>
            <person name="Lindquist E."/>
            <person name="Shapiro H."/>
            <person name="Bruce D."/>
            <person name="Schmutz J."/>
            <person name="Salamov A."/>
            <person name="Fey P."/>
            <person name="Gaudet P."/>
            <person name="Anjard C."/>
            <person name="Babu M.M."/>
            <person name="Basu S."/>
            <person name="Bushmanova Y."/>
            <person name="van der Wel H."/>
            <person name="Katoh-Kurasawa M."/>
            <person name="Dinh C."/>
            <person name="Coutinho P.M."/>
            <person name="Saito T."/>
            <person name="Elias M."/>
            <person name="Schaap P."/>
            <person name="Kay R.R."/>
            <person name="Henrissat B."/>
            <person name="Eichinger L."/>
            <person name="Rivero F."/>
            <person name="Putnam N.H."/>
            <person name="West C.M."/>
            <person name="Loomis W.F."/>
            <person name="Chisholm R.L."/>
            <person name="Shaulsky G."/>
            <person name="Strassmann J.E."/>
            <person name="Queller D.C."/>
            <person name="Kuspa A."/>
            <person name="Grigoriev I.V."/>
        </authorList>
    </citation>
    <scope>NUCLEOTIDE SEQUENCE [LARGE SCALE GENOMIC DNA]</scope>
    <source>
        <strain evidence="3">QSDP1</strain>
    </source>
</reference>